<feature type="domain" description="POLO box" evidence="11">
    <location>
        <begin position="396"/>
        <end position="474"/>
    </location>
</feature>
<evidence type="ECO:0000256" key="7">
    <source>
        <dbReference type="ARBA" id="ARBA00022840"/>
    </source>
</evidence>
<dbReference type="InterPro" id="IPR033701">
    <property type="entry name" value="POLO_box_1"/>
</dbReference>
<keyword evidence="4" id="KW-0677">Repeat</keyword>
<keyword evidence="3" id="KW-0808">Transferase</keyword>
<accession>A0ABY6K1H7</accession>
<dbReference type="PROSITE" id="PS50078">
    <property type="entry name" value="POLO_BOX"/>
    <property type="match status" value="2"/>
</dbReference>
<dbReference type="Pfam" id="PF00069">
    <property type="entry name" value="Pkinase"/>
    <property type="match status" value="1"/>
</dbReference>
<feature type="domain" description="Protein kinase" evidence="10">
    <location>
        <begin position="21"/>
        <end position="273"/>
    </location>
</feature>
<dbReference type="InterPro" id="IPR000719">
    <property type="entry name" value="Prot_kinase_dom"/>
</dbReference>
<evidence type="ECO:0000313" key="13">
    <source>
        <dbReference type="Proteomes" id="UP001235939"/>
    </source>
</evidence>
<evidence type="ECO:0000256" key="4">
    <source>
        <dbReference type="ARBA" id="ARBA00022737"/>
    </source>
</evidence>
<dbReference type="PROSITE" id="PS00108">
    <property type="entry name" value="PROTEIN_KINASE_ST"/>
    <property type="match status" value="1"/>
</dbReference>
<name>A0ABY6K1H7_9ARAC</name>
<dbReference type="Pfam" id="PF00659">
    <property type="entry name" value="POLO_box"/>
    <property type="match status" value="2"/>
</dbReference>
<evidence type="ECO:0000259" key="11">
    <source>
        <dbReference type="PROSITE" id="PS50078"/>
    </source>
</evidence>
<dbReference type="CDD" id="cd13118">
    <property type="entry name" value="POLO_box_1"/>
    <property type="match status" value="1"/>
</dbReference>
<dbReference type="PANTHER" id="PTHR24345:SF93">
    <property type="entry name" value="SERINE_THREONINE-PROTEIN KINASE PLK1"/>
    <property type="match status" value="1"/>
</dbReference>
<dbReference type="SMART" id="SM00220">
    <property type="entry name" value="S_TKc"/>
    <property type="match status" value="1"/>
</dbReference>
<evidence type="ECO:0000256" key="9">
    <source>
        <dbReference type="ARBA" id="ARBA00048347"/>
    </source>
</evidence>
<evidence type="ECO:0000259" key="10">
    <source>
        <dbReference type="PROSITE" id="PS50011"/>
    </source>
</evidence>
<dbReference type="Gene3D" id="3.30.1120.30">
    <property type="entry name" value="POLO box domain"/>
    <property type="match status" value="2"/>
</dbReference>
<dbReference type="EMBL" id="CP092863">
    <property type="protein sequence ID" value="UYV62169.1"/>
    <property type="molecule type" value="Genomic_DNA"/>
</dbReference>
<keyword evidence="2" id="KW-0723">Serine/threonine-protein kinase</keyword>
<dbReference type="InterPro" id="IPR011009">
    <property type="entry name" value="Kinase-like_dom_sf"/>
</dbReference>
<evidence type="ECO:0000256" key="2">
    <source>
        <dbReference type="ARBA" id="ARBA00022527"/>
    </source>
</evidence>
<keyword evidence="7" id="KW-0067">ATP-binding</keyword>
<evidence type="ECO:0000256" key="8">
    <source>
        <dbReference type="ARBA" id="ARBA00047802"/>
    </source>
</evidence>
<keyword evidence="13" id="KW-1185">Reference proteome</keyword>
<keyword evidence="5" id="KW-0547">Nucleotide-binding</keyword>
<evidence type="ECO:0000313" key="12">
    <source>
        <dbReference type="EMBL" id="UYV62169.1"/>
    </source>
</evidence>
<dbReference type="SUPFAM" id="SSF82615">
    <property type="entry name" value="Polo-box domain"/>
    <property type="match status" value="2"/>
</dbReference>
<dbReference type="PANTHER" id="PTHR24345">
    <property type="entry name" value="SERINE/THREONINE-PROTEIN KINASE PLK"/>
    <property type="match status" value="1"/>
</dbReference>
<evidence type="ECO:0000256" key="5">
    <source>
        <dbReference type="ARBA" id="ARBA00022741"/>
    </source>
</evidence>
<dbReference type="InterPro" id="IPR000959">
    <property type="entry name" value="POLO_box_dom"/>
</dbReference>
<comment type="catalytic activity">
    <reaction evidence="9">
        <text>L-seryl-[protein] + ATP = O-phospho-L-seryl-[protein] + ADP + H(+)</text>
        <dbReference type="Rhea" id="RHEA:17989"/>
        <dbReference type="Rhea" id="RHEA-COMP:9863"/>
        <dbReference type="Rhea" id="RHEA-COMP:11604"/>
        <dbReference type="ChEBI" id="CHEBI:15378"/>
        <dbReference type="ChEBI" id="CHEBI:29999"/>
        <dbReference type="ChEBI" id="CHEBI:30616"/>
        <dbReference type="ChEBI" id="CHEBI:83421"/>
        <dbReference type="ChEBI" id="CHEBI:456216"/>
        <dbReference type="EC" id="2.7.11.21"/>
    </reaction>
</comment>
<dbReference type="EC" id="2.7.11.21" evidence="1"/>
<dbReference type="InterPro" id="IPR033695">
    <property type="entry name" value="POLO_box_2"/>
</dbReference>
<evidence type="ECO:0000256" key="6">
    <source>
        <dbReference type="ARBA" id="ARBA00022777"/>
    </source>
</evidence>
<evidence type="ECO:0000256" key="1">
    <source>
        <dbReference type="ARBA" id="ARBA00012424"/>
    </source>
</evidence>
<dbReference type="InterPro" id="IPR036947">
    <property type="entry name" value="POLO_box_dom_sf"/>
</dbReference>
<proteinExistence type="predicted"/>
<dbReference type="CDD" id="cd13117">
    <property type="entry name" value="POLO_box_2"/>
    <property type="match status" value="1"/>
</dbReference>
<protein>
    <recommendedName>
        <fullName evidence="1">polo kinase</fullName>
        <ecNumber evidence="1">2.7.11.21</ecNumber>
    </recommendedName>
</protein>
<reference evidence="12 13" key="1">
    <citation type="submission" date="2022-01" db="EMBL/GenBank/DDBJ databases">
        <title>A chromosomal length assembly of Cordylochernes scorpioides.</title>
        <authorList>
            <person name="Zeh D."/>
            <person name="Zeh J."/>
        </authorList>
    </citation>
    <scope>NUCLEOTIDE SEQUENCE [LARGE SCALE GENOMIC DNA]</scope>
    <source>
        <strain evidence="12">IN4F17</strain>
        <tissue evidence="12">Whole Body</tissue>
    </source>
</reference>
<organism evidence="12 13">
    <name type="scientific">Cordylochernes scorpioides</name>
    <dbReference type="NCBI Taxonomy" id="51811"/>
    <lineage>
        <taxon>Eukaryota</taxon>
        <taxon>Metazoa</taxon>
        <taxon>Ecdysozoa</taxon>
        <taxon>Arthropoda</taxon>
        <taxon>Chelicerata</taxon>
        <taxon>Arachnida</taxon>
        <taxon>Pseudoscorpiones</taxon>
        <taxon>Cheliferoidea</taxon>
        <taxon>Chernetidae</taxon>
        <taxon>Cordylochernes</taxon>
    </lineage>
</organism>
<keyword evidence="6" id="KW-0418">Kinase</keyword>
<gene>
    <name evidence="12" type="ORF">LAZ67_1008107</name>
</gene>
<dbReference type="InterPro" id="IPR008271">
    <property type="entry name" value="Ser/Thr_kinase_AS"/>
</dbReference>
<evidence type="ECO:0000256" key="3">
    <source>
        <dbReference type="ARBA" id="ARBA00022679"/>
    </source>
</evidence>
<dbReference type="CDD" id="cd14099">
    <property type="entry name" value="STKc_PLK"/>
    <property type="match status" value="1"/>
</dbReference>
<dbReference type="PROSITE" id="PS50011">
    <property type="entry name" value="PROTEIN_KINASE_DOM"/>
    <property type="match status" value="1"/>
</dbReference>
<sequence length="601" mass="69046">MVRFGTWVTKDCGALISLKSPHLKRSLLQGGFARCYELLDVDTNQVYAGKIVSKSQLVKASQKEKMSQEIAIHRSLKHKNVVDFHHFFEDSDNVYIILELCRRRSLMEMHKRRKTLSEPEVRYFVKQIAEGCLYLHKRKVIHRDLKLGNLFLNDRMELKVGDFGLATLLDYDGERKRTLCGTPNYIAPEVLTKKGHSYEVDSWSLGCIIFTLLVGKPPFETSNITDTYNRIKRNEYHIPSRVDPAARSLINNLLHAEPSRRYSMEDVLKDKFLTRGFIPSKLPTSCLTMAPRFEPTNISIMIQSQHQNSFRKPLSELNHESKPALPPAGTALKTTEQQVADLNLGDQGHLPSNAPPDAYLSDLHKLLQSLVLAKPCKKNVILQDEAEDPAAVPIYWISKWVDYTDKYGIGYQLSDNSVGVLFNDLSRLVMLPDNLTVHYIERDGTEHYYTTENYASALIKKVTLLTYFNNYMNEHLLKATDKMSSRETDEISRMPYLKAWFRTRSAIVFHLTNGILQVNFFQDHTKLIICPLMEAVTYIDEKRDFRTYRLKSIEKFGCTPELFSRLQYALTMVERLQKGGLAAKSNMMPGTAHEDHRALQV</sequence>
<dbReference type="SUPFAM" id="SSF56112">
    <property type="entry name" value="Protein kinase-like (PK-like)"/>
    <property type="match status" value="1"/>
</dbReference>
<feature type="domain" description="POLO box" evidence="11">
    <location>
        <begin position="496"/>
        <end position="578"/>
    </location>
</feature>
<dbReference type="Gene3D" id="3.30.200.20">
    <property type="entry name" value="Phosphorylase Kinase, domain 1"/>
    <property type="match status" value="1"/>
</dbReference>
<dbReference type="Proteomes" id="UP001235939">
    <property type="component" value="Chromosome 01"/>
</dbReference>
<comment type="catalytic activity">
    <reaction evidence="8">
        <text>L-threonyl-[protein] + ATP = O-phospho-L-threonyl-[protein] + ADP + H(+)</text>
        <dbReference type="Rhea" id="RHEA:46608"/>
        <dbReference type="Rhea" id="RHEA-COMP:11060"/>
        <dbReference type="Rhea" id="RHEA-COMP:11605"/>
        <dbReference type="ChEBI" id="CHEBI:15378"/>
        <dbReference type="ChEBI" id="CHEBI:30013"/>
        <dbReference type="ChEBI" id="CHEBI:30616"/>
        <dbReference type="ChEBI" id="CHEBI:61977"/>
        <dbReference type="ChEBI" id="CHEBI:456216"/>
        <dbReference type="EC" id="2.7.11.21"/>
    </reaction>
</comment>
<dbReference type="Gene3D" id="1.10.510.10">
    <property type="entry name" value="Transferase(Phosphotransferase) domain 1"/>
    <property type="match status" value="1"/>
</dbReference>